<dbReference type="InterPro" id="IPR008271">
    <property type="entry name" value="Ser/Thr_kinase_AS"/>
</dbReference>
<dbReference type="EMBL" id="ML976979">
    <property type="protein sequence ID" value="KAF1962404.1"/>
    <property type="molecule type" value="Genomic_DNA"/>
</dbReference>
<dbReference type="SMART" id="SM00220">
    <property type="entry name" value="S_TKc"/>
    <property type="match status" value="1"/>
</dbReference>
<dbReference type="GO" id="GO:0004674">
    <property type="term" value="F:protein serine/threonine kinase activity"/>
    <property type="evidence" value="ECO:0007669"/>
    <property type="project" value="TreeGrafter"/>
</dbReference>
<feature type="domain" description="Protein kinase" evidence="1">
    <location>
        <begin position="19"/>
        <end position="224"/>
    </location>
</feature>
<dbReference type="CDD" id="cd00180">
    <property type="entry name" value="PKc"/>
    <property type="match status" value="1"/>
</dbReference>
<name>A0A6A5UCI3_9PLEO</name>
<sequence length="224" mass="26103">NWSDRGQHVEFEDRADVPLQLEKVLGRTRNALVESVRCKRVRLVRKTMRCTKWSGLKREDALREVQHLYRLQHSHIVRLVGTYVIGAELSILTYPCAEWNLEQFMELTRTMDDSAGQSASLRRFFTCLAKVLDFMHSYPLKHMDIKPQNLLVRDVRNSNVHDTNPYKIYFTDFGISRSYESIEQCETETPTSFTRTYAALEVVLQEARDLSADIFSLGCVFVEM</sequence>
<keyword evidence="2" id="KW-0418">Kinase</keyword>
<dbReference type="GO" id="GO:0044773">
    <property type="term" value="P:mitotic DNA damage checkpoint signaling"/>
    <property type="evidence" value="ECO:0007669"/>
    <property type="project" value="TreeGrafter"/>
</dbReference>
<gene>
    <name evidence="2" type="ORF">CC80DRAFT_376540</name>
</gene>
<feature type="non-terminal residue" evidence="2">
    <location>
        <position position="1"/>
    </location>
</feature>
<dbReference type="InterPro" id="IPR000719">
    <property type="entry name" value="Prot_kinase_dom"/>
</dbReference>
<dbReference type="PROSITE" id="PS50011">
    <property type="entry name" value="PROTEIN_KINASE_DOM"/>
    <property type="match status" value="1"/>
</dbReference>
<dbReference type="PROSITE" id="PS00108">
    <property type="entry name" value="PROTEIN_KINASE_ST"/>
    <property type="match status" value="1"/>
</dbReference>
<dbReference type="OrthoDB" id="4062651at2759"/>
<evidence type="ECO:0000259" key="1">
    <source>
        <dbReference type="PROSITE" id="PS50011"/>
    </source>
</evidence>
<reference evidence="2" key="1">
    <citation type="journal article" date="2020" name="Stud. Mycol.">
        <title>101 Dothideomycetes genomes: a test case for predicting lifestyles and emergence of pathogens.</title>
        <authorList>
            <person name="Haridas S."/>
            <person name="Albert R."/>
            <person name="Binder M."/>
            <person name="Bloem J."/>
            <person name="Labutti K."/>
            <person name="Salamov A."/>
            <person name="Andreopoulos B."/>
            <person name="Baker S."/>
            <person name="Barry K."/>
            <person name="Bills G."/>
            <person name="Bluhm B."/>
            <person name="Cannon C."/>
            <person name="Castanera R."/>
            <person name="Culley D."/>
            <person name="Daum C."/>
            <person name="Ezra D."/>
            <person name="Gonzalez J."/>
            <person name="Henrissat B."/>
            <person name="Kuo A."/>
            <person name="Liang C."/>
            <person name="Lipzen A."/>
            <person name="Lutzoni F."/>
            <person name="Magnuson J."/>
            <person name="Mondo S."/>
            <person name="Nolan M."/>
            <person name="Ohm R."/>
            <person name="Pangilinan J."/>
            <person name="Park H.-J."/>
            <person name="Ramirez L."/>
            <person name="Alfaro M."/>
            <person name="Sun H."/>
            <person name="Tritt A."/>
            <person name="Yoshinaga Y."/>
            <person name="Zwiers L.-H."/>
            <person name="Turgeon B."/>
            <person name="Goodwin S."/>
            <person name="Spatafora J."/>
            <person name="Crous P."/>
            <person name="Grigoriev I."/>
        </authorList>
    </citation>
    <scope>NUCLEOTIDE SEQUENCE</scope>
    <source>
        <strain evidence="2">CBS 675.92</strain>
    </source>
</reference>
<keyword evidence="2" id="KW-0808">Transferase</keyword>
<dbReference type="SUPFAM" id="SSF56112">
    <property type="entry name" value="Protein kinase-like (PK-like)"/>
    <property type="match status" value="1"/>
</dbReference>
<dbReference type="PANTHER" id="PTHR44167">
    <property type="entry name" value="OVARIAN-SPECIFIC SERINE/THREONINE-PROTEIN KINASE LOK-RELATED"/>
    <property type="match status" value="1"/>
</dbReference>
<dbReference type="AlphaFoldDB" id="A0A6A5UCI3"/>
<dbReference type="Proteomes" id="UP000800035">
    <property type="component" value="Unassembled WGS sequence"/>
</dbReference>
<proteinExistence type="predicted"/>
<evidence type="ECO:0000313" key="2">
    <source>
        <dbReference type="EMBL" id="KAF1962404.1"/>
    </source>
</evidence>
<dbReference type="PANTHER" id="PTHR44167:SF24">
    <property type="entry name" value="SERINE_THREONINE-PROTEIN KINASE CHK2"/>
    <property type="match status" value="1"/>
</dbReference>
<dbReference type="Gene3D" id="1.10.510.10">
    <property type="entry name" value="Transferase(Phosphotransferase) domain 1"/>
    <property type="match status" value="1"/>
</dbReference>
<dbReference type="GO" id="GO:0005524">
    <property type="term" value="F:ATP binding"/>
    <property type="evidence" value="ECO:0007669"/>
    <property type="project" value="InterPro"/>
</dbReference>
<dbReference type="GO" id="GO:0005634">
    <property type="term" value="C:nucleus"/>
    <property type="evidence" value="ECO:0007669"/>
    <property type="project" value="TreeGrafter"/>
</dbReference>
<dbReference type="Pfam" id="PF00069">
    <property type="entry name" value="Pkinase"/>
    <property type="match status" value="1"/>
</dbReference>
<feature type="non-terminal residue" evidence="2">
    <location>
        <position position="224"/>
    </location>
</feature>
<evidence type="ECO:0000313" key="3">
    <source>
        <dbReference type="Proteomes" id="UP000800035"/>
    </source>
</evidence>
<keyword evidence="3" id="KW-1185">Reference proteome</keyword>
<dbReference type="InterPro" id="IPR011009">
    <property type="entry name" value="Kinase-like_dom_sf"/>
</dbReference>
<protein>
    <submittedName>
        <fullName evidence="2">Kinase-like protein</fullName>
    </submittedName>
</protein>
<accession>A0A6A5UCI3</accession>
<organism evidence="2 3">
    <name type="scientific">Byssothecium circinans</name>
    <dbReference type="NCBI Taxonomy" id="147558"/>
    <lineage>
        <taxon>Eukaryota</taxon>
        <taxon>Fungi</taxon>
        <taxon>Dikarya</taxon>
        <taxon>Ascomycota</taxon>
        <taxon>Pezizomycotina</taxon>
        <taxon>Dothideomycetes</taxon>
        <taxon>Pleosporomycetidae</taxon>
        <taxon>Pleosporales</taxon>
        <taxon>Massarineae</taxon>
        <taxon>Massarinaceae</taxon>
        <taxon>Byssothecium</taxon>
    </lineage>
</organism>